<dbReference type="EC" id="3.5.1.19" evidence="7"/>
<dbReference type="EMBL" id="JWZX01003021">
    <property type="protein sequence ID" value="KOO25078.1"/>
    <property type="molecule type" value="Genomic_DNA"/>
</dbReference>
<dbReference type="GO" id="GO:0005509">
    <property type="term" value="F:calcium ion binding"/>
    <property type="evidence" value="ECO:0007669"/>
    <property type="project" value="InterPro"/>
</dbReference>
<dbReference type="PANTHER" id="PTHR11080:SF2">
    <property type="entry name" value="LD05707P"/>
    <property type="match status" value="1"/>
</dbReference>
<evidence type="ECO:0000256" key="3">
    <source>
        <dbReference type="ARBA" id="ARBA00022723"/>
    </source>
</evidence>
<dbReference type="InterPro" id="IPR000868">
    <property type="entry name" value="Isochorismatase-like_dom"/>
</dbReference>
<gene>
    <name evidence="10" type="ORF">Ctob_012196</name>
</gene>
<keyword evidence="2" id="KW-0662">Pyridine nucleotide biosynthesis</keyword>
<dbReference type="Gene3D" id="1.10.238.10">
    <property type="entry name" value="EF-hand"/>
    <property type="match status" value="1"/>
</dbReference>
<dbReference type="CDD" id="cd00051">
    <property type="entry name" value="EFh"/>
    <property type="match status" value="1"/>
</dbReference>
<dbReference type="InterPro" id="IPR052347">
    <property type="entry name" value="Isochorismatase_Nicotinamidase"/>
</dbReference>
<evidence type="ECO:0000259" key="9">
    <source>
        <dbReference type="PROSITE" id="PS50222"/>
    </source>
</evidence>
<evidence type="ECO:0000256" key="7">
    <source>
        <dbReference type="ARBA" id="ARBA00039017"/>
    </source>
</evidence>
<evidence type="ECO:0000256" key="2">
    <source>
        <dbReference type="ARBA" id="ARBA00022642"/>
    </source>
</evidence>
<comment type="similarity">
    <text evidence="1">Belongs to the isochorismatase family.</text>
</comment>
<dbReference type="Proteomes" id="UP000037460">
    <property type="component" value="Unassembled WGS sequence"/>
</dbReference>
<evidence type="ECO:0000256" key="5">
    <source>
        <dbReference type="ARBA" id="ARBA00022837"/>
    </source>
</evidence>
<keyword evidence="11" id="KW-1185">Reference proteome</keyword>
<evidence type="ECO:0000313" key="11">
    <source>
        <dbReference type="Proteomes" id="UP000037460"/>
    </source>
</evidence>
<reference evidence="11" key="1">
    <citation type="journal article" date="2015" name="PLoS Genet.">
        <title>Genome Sequence and Transcriptome Analyses of Chrysochromulina tobin: Metabolic Tools for Enhanced Algal Fitness in the Prominent Order Prymnesiales (Haptophyceae).</title>
        <authorList>
            <person name="Hovde B.T."/>
            <person name="Deodato C.R."/>
            <person name="Hunsperger H.M."/>
            <person name="Ryken S.A."/>
            <person name="Yost W."/>
            <person name="Jha R.K."/>
            <person name="Patterson J."/>
            <person name="Monnat R.J. Jr."/>
            <person name="Barlow S.B."/>
            <person name="Starkenburg S.R."/>
            <person name="Cattolico R.A."/>
        </authorList>
    </citation>
    <scope>NUCLEOTIDE SEQUENCE</scope>
    <source>
        <strain evidence="11">CCMP291</strain>
    </source>
</reference>
<dbReference type="PANTHER" id="PTHR11080">
    <property type="entry name" value="PYRAZINAMIDASE/NICOTINAMIDASE"/>
    <property type="match status" value="1"/>
</dbReference>
<dbReference type="GO" id="GO:0008936">
    <property type="term" value="F:nicotinamidase activity"/>
    <property type="evidence" value="ECO:0007669"/>
    <property type="project" value="UniProtKB-EC"/>
</dbReference>
<dbReference type="SUPFAM" id="SSF47473">
    <property type="entry name" value="EF-hand"/>
    <property type="match status" value="1"/>
</dbReference>
<proteinExistence type="inferred from homology"/>
<dbReference type="AlphaFoldDB" id="A0A0M0JFS5"/>
<dbReference type="GO" id="GO:0019363">
    <property type="term" value="P:pyridine nucleotide biosynthetic process"/>
    <property type="evidence" value="ECO:0007669"/>
    <property type="project" value="UniProtKB-KW"/>
</dbReference>
<dbReference type="InterPro" id="IPR036380">
    <property type="entry name" value="Isochorismatase-like_sf"/>
</dbReference>
<keyword evidence="4" id="KW-0378">Hydrolase</keyword>
<sequence length="357" mass="38977">MLRLLSKYDTDNDGFIDERELRALLSDMSYEGIASTTLDEKLVRTLLNAIDSDGSGKVSTDELMRAWKGWLGRALLPTRCLLIIDVQNDFIGGSLAVTGAEKVVPIINELRRKLAFDVVAYSMDWHPYNHCSFFETFRDRAHGSRPSEVHPEHPPDQKAIHEAPTMFSMVTLTAPTGAPMSQVLWPRHCVQGTWGSENHEDLEILPTDVCVLKGTDASIDSYSAFFDNMKFKATGLVDELNARRVSHLYLVGIAFDYCVCHSALHSASEGFVVTVVEDATAAVAPDSTARARAMLTEAGVRVCTSKELPALMNADVLHEVLAAATAVTRARDVTLRTMLSDAANGHGGHAPSTSKGC</sequence>
<dbReference type="PROSITE" id="PS50222">
    <property type="entry name" value="EF_HAND_2"/>
    <property type="match status" value="2"/>
</dbReference>
<dbReference type="Pfam" id="PF00857">
    <property type="entry name" value="Isochorismatase"/>
    <property type="match status" value="1"/>
</dbReference>
<evidence type="ECO:0000256" key="6">
    <source>
        <dbReference type="ARBA" id="ARBA00037900"/>
    </source>
</evidence>
<dbReference type="SMART" id="SM00054">
    <property type="entry name" value="EFh"/>
    <property type="match status" value="2"/>
</dbReference>
<comment type="pathway">
    <text evidence="6">Cofactor biosynthesis; nicotinate biosynthesis; nicotinate from nicotinamide: step 1/1.</text>
</comment>
<organism evidence="10 11">
    <name type="scientific">Chrysochromulina tobinii</name>
    <dbReference type="NCBI Taxonomy" id="1460289"/>
    <lineage>
        <taxon>Eukaryota</taxon>
        <taxon>Haptista</taxon>
        <taxon>Haptophyta</taxon>
        <taxon>Prymnesiophyceae</taxon>
        <taxon>Prymnesiales</taxon>
        <taxon>Chrysochromulinaceae</taxon>
        <taxon>Chrysochromulina</taxon>
    </lineage>
</organism>
<comment type="caution">
    <text evidence="10">The sequence shown here is derived from an EMBL/GenBank/DDBJ whole genome shotgun (WGS) entry which is preliminary data.</text>
</comment>
<keyword evidence="3" id="KW-0479">Metal-binding</keyword>
<dbReference type="Pfam" id="PF13499">
    <property type="entry name" value="EF-hand_7"/>
    <property type="match status" value="1"/>
</dbReference>
<dbReference type="InterPro" id="IPR002048">
    <property type="entry name" value="EF_hand_dom"/>
</dbReference>
<dbReference type="InterPro" id="IPR011992">
    <property type="entry name" value="EF-hand-dom_pair"/>
</dbReference>
<evidence type="ECO:0000313" key="10">
    <source>
        <dbReference type="EMBL" id="KOO25078.1"/>
    </source>
</evidence>
<evidence type="ECO:0000256" key="8">
    <source>
        <dbReference type="ARBA" id="ARBA00043224"/>
    </source>
</evidence>
<dbReference type="CDD" id="cd01011">
    <property type="entry name" value="nicotinamidase"/>
    <property type="match status" value="1"/>
</dbReference>
<dbReference type="Gene3D" id="3.40.50.850">
    <property type="entry name" value="Isochorismatase-like"/>
    <property type="match status" value="1"/>
</dbReference>
<accession>A0A0M0JFS5</accession>
<name>A0A0M0JFS5_9EUKA</name>
<feature type="domain" description="EF-hand" evidence="9">
    <location>
        <begin position="38"/>
        <end position="73"/>
    </location>
</feature>
<dbReference type="InterPro" id="IPR018247">
    <property type="entry name" value="EF_Hand_1_Ca_BS"/>
</dbReference>
<keyword evidence="5" id="KW-0106">Calcium</keyword>
<evidence type="ECO:0000256" key="1">
    <source>
        <dbReference type="ARBA" id="ARBA00006336"/>
    </source>
</evidence>
<protein>
    <recommendedName>
        <fullName evidence="7">nicotinamidase</fullName>
        <ecNumber evidence="7">3.5.1.19</ecNumber>
    </recommendedName>
    <alternativeName>
        <fullName evidence="8">Nicotinamide deamidase</fullName>
    </alternativeName>
</protein>
<dbReference type="OrthoDB" id="1739143at2759"/>
<feature type="domain" description="EF-hand" evidence="9">
    <location>
        <begin position="1"/>
        <end position="31"/>
    </location>
</feature>
<evidence type="ECO:0000256" key="4">
    <source>
        <dbReference type="ARBA" id="ARBA00022801"/>
    </source>
</evidence>
<dbReference type="SUPFAM" id="SSF52499">
    <property type="entry name" value="Isochorismatase-like hydrolases"/>
    <property type="match status" value="1"/>
</dbReference>
<dbReference type="PROSITE" id="PS00018">
    <property type="entry name" value="EF_HAND_1"/>
    <property type="match status" value="2"/>
</dbReference>